<evidence type="ECO:0000256" key="1">
    <source>
        <dbReference type="ARBA" id="ARBA00005254"/>
    </source>
</evidence>
<keyword evidence="5" id="KW-0808">Transferase</keyword>
<dbReference type="Proteomes" id="UP000199391">
    <property type="component" value="Unassembled WGS sequence"/>
</dbReference>
<dbReference type="STRING" id="1035707.SAMN05216552_101926"/>
<dbReference type="PANTHER" id="PTHR11941:SF169">
    <property type="entry name" value="(7AS)-7A-METHYL-1,5-DIOXO-2,3,5,6,7,7A-HEXAHYDRO-1H-INDENE-CARBOXYL-COA HYDROLASE"/>
    <property type="match status" value="1"/>
</dbReference>
<name>A0A1I7KRZ1_9BURK</name>
<dbReference type="GO" id="GO:0006635">
    <property type="term" value="P:fatty acid beta-oxidation"/>
    <property type="evidence" value="ECO:0007669"/>
    <property type="project" value="TreeGrafter"/>
</dbReference>
<dbReference type="InterPro" id="IPR014748">
    <property type="entry name" value="Enoyl-CoA_hydra_C"/>
</dbReference>
<keyword evidence="3" id="KW-0456">Lyase</keyword>
<dbReference type="InterPro" id="IPR001753">
    <property type="entry name" value="Enoyl-CoA_hydra/iso"/>
</dbReference>
<dbReference type="SUPFAM" id="SSF52096">
    <property type="entry name" value="ClpP/crotonase"/>
    <property type="match status" value="1"/>
</dbReference>
<protein>
    <submittedName>
        <fullName evidence="5">Acetyl-CoA C-acetyltransferase</fullName>
    </submittedName>
</protein>
<dbReference type="Pfam" id="PF18313">
    <property type="entry name" value="TLP1_add_C"/>
    <property type="match status" value="1"/>
</dbReference>
<dbReference type="PANTHER" id="PTHR11941">
    <property type="entry name" value="ENOYL-COA HYDRATASE-RELATED"/>
    <property type="match status" value="1"/>
</dbReference>
<evidence type="ECO:0000313" key="6">
    <source>
        <dbReference type="Proteomes" id="UP000199391"/>
    </source>
</evidence>
<proteinExistence type="inferred from homology"/>
<reference evidence="6" key="1">
    <citation type="submission" date="2016-10" db="EMBL/GenBank/DDBJ databases">
        <authorList>
            <person name="Varghese N."/>
            <person name="Submissions S."/>
        </authorList>
    </citation>
    <scope>NUCLEOTIDE SEQUENCE [LARGE SCALE GENOMIC DNA]</scope>
    <source>
        <strain evidence="6">CGMCC 1.11014</strain>
    </source>
</reference>
<evidence type="ECO:0000313" key="5">
    <source>
        <dbReference type="EMBL" id="SFV00232.1"/>
    </source>
</evidence>
<dbReference type="CDD" id="cd06558">
    <property type="entry name" value="crotonase-like"/>
    <property type="match status" value="1"/>
</dbReference>
<dbReference type="RefSeq" id="WP_177307353.1">
    <property type="nucleotide sequence ID" value="NZ_FPBO01000019.1"/>
</dbReference>
<gene>
    <name evidence="5" type="ORF">SAMN05216552_101926</name>
</gene>
<comment type="similarity">
    <text evidence="1">Belongs to the enoyl-CoA hydratase/isomerase family.</text>
</comment>
<dbReference type="GO" id="GO:0016746">
    <property type="term" value="F:acyltransferase activity"/>
    <property type="evidence" value="ECO:0007669"/>
    <property type="project" value="InterPro"/>
</dbReference>
<dbReference type="Gene3D" id="3.90.226.10">
    <property type="entry name" value="2-enoyl-CoA Hydratase, Chain A, domain 1"/>
    <property type="match status" value="1"/>
</dbReference>
<dbReference type="GO" id="GO:0016829">
    <property type="term" value="F:lyase activity"/>
    <property type="evidence" value="ECO:0007669"/>
    <property type="project" value="UniProtKB-KW"/>
</dbReference>
<dbReference type="Pfam" id="PF00378">
    <property type="entry name" value="ECH_1"/>
    <property type="match status" value="1"/>
</dbReference>
<dbReference type="Gene3D" id="2.40.50.840">
    <property type="match status" value="1"/>
</dbReference>
<dbReference type="AlphaFoldDB" id="A0A1I7KRZ1"/>
<keyword evidence="6" id="KW-1185">Reference proteome</keyword>
<feature type="domain" description="Thiolase-like protein type 1 additional C-terminal" evidence="4">
    <location>
        <begin position="406"/>
        <end position="486"/>
    </location>
</feature>
<dbReference type="InterPro" id="IPR029045">
    <property type="entry name" value="ClpP/crotonase-like_dom_sf"/>
</dbReference>
<evidence type="ECO:0000256" key="3">
    <source>
        <dbReference type="ARBA" id="ARBA00023239"/>
    </source>
</evidence>
<evidence type="ECO:0000256" key="2">
    <source>
        <dbReference type="ARBA" id="ARBA00023098"/>
    </source>
</evidence>
<organism evidence="5 6">
    <name type="scientific">Pseudoduganella namucuonensis</name>
    <dbReference type="NCBI Taxonomy" id="1035707"/>
    <lineage>
        <taxon>Bacteria</taxon>
        <taxon>Pseudomonadati</taxon>
        <taxon>Pseudomonadota</taxon>
        <taxon>Betaproteobacteria</taxon>
        <taxon>Burkholderiales</taxon>
        <taxon>Oxalobacteraceae</taxon>
        <taxon>Telluria group</taxon>
        <taxon>Pseudoduganella</taxon>
    </lineage>
</organism>
<evidence type="ECO:0000259" key="4">
    <source>
        <dbReference type="Pfam" id="PF18313"/>
    </source>
</evidence>
<keyword evidence="2" id="KW-0443">Lipid metabolism</keyword>
<dbReference type="Gene3D" id="3.40.47.10">
    <property type="match status" value="1"/>
</dbReference>
<accession>A0A1I7KRZ1</accession>
<dbReference type="SUPFAM" id="SSF53901">
    <property type="entry name" value="Thiolase-like"/>
    <property type="match status" value="1"/>
</dbReference>
<sequence length="764" mass="81401">MTPRSAGRIPVIIGIGELIDKPADPLRGLEPLEMLLRCAAGADADAGGGWLRRIDTLRVVNQISWPYRDLGGLLAKRLRLRAAECIHGPVGGETPVRMMLDAAVDIARGESEVALLCGAEAFKSAMALRARGVKPAWTDEDPGHRLPRGEDFVTRLAARYGLTNAVDVYPLYDNATRAAWGQSFADAQMESGTIWANMSRAAAANPYAWSGKPMSAADIVSPSEHNRPIAHPYQKFMVAQSGVNQAAAVLMTHLDAARAMGVPDERIVYVGSGAGAHEPHDFLARDRYDHAPAMELVLRRTLELNGVAARDIDLFELYSCFPCVPKLARRALGLAADGPLSVAGGLTFFGGPGNNYMTHAITAMVRALRGGQGRAGLLHGNGEYVTKHHAAMLFAAAPAHPVRNEDLQAAVEASYGPVPALVEDYEGPCAIETYTATFSRKGEPDRGVVIARTPDGRRLAARVGAADPDTLAVLVDATREPVGTPGHAYLRGDGLVHFSLSANPERIEPAVRFEKLTPHIALVTLNRPDKRNAVDGAVTRLMVRYVEQTENDTEIRVVILAAAGTAAFCAGADLAELAAGRGQETTAGGNGFGGFVHARRGKPWIAAVQASAMGGGTEFVLACDLAVAGESATFGLPEVRRGVIAAAGGVYRLARAIPQRKAMELVLTGDSLTAREAQALHLVNRVTADDQVMTEALALARRIADNAPLAVAESRRLAGAAFDGTDAELGERGVEAAYRLMATEDFKEGPRAFFEKRRPQWQGR</sequence>
<dbReference type="EMBL" id="FPBO01000019">
    <property type="protein sequence ID" value="SFV00232.1"/>
    <property type="molecule type" value="Genomic_DNA"/>
</dbReference>
<dbReference type="InterPro" id="IPR016039">
    <property type="entry name" value="Thiolase-like"/>
</dbReference>
<dbReference type="InterPro" id="IPR040771">
    <property type="entry name" value="TLP1_add_C"/>
</dbReference>
<dbReference type="Gene3D" id="1.10.12.10">
    <property type="entry name" value="Lyase 2-enoyl-coa Hydratase, Chain A, domain 2"/>
    <property type="match status" value="1"/>
</dbReference>